<comment type="cofactor">
    <cofactor evidence="2">
        <name>Mg(2+)</name>
        <dbReference type="ChEBI" id="CHEBI:18420"/>
    </cofactor>
</comment>
<dbReference type="InterPro" id="IPR050725">
    <property type="entry name" value="CysQ/Inositol_MonoPase"/>
</dbReference>
<evidence type="ECO:0000256" key="4">
    <source>
        <dbReference type="ARBA" id="ARBA00005152"/>
    </source>
</evidence>
<organism evidence="15 16">
    <name type="scientific">Mya arenaria</name>
    <name type="common">Soft-shell clam</name>
    <dbReference type="NCBI Taxonomy" id="6604"/>
    <lineage>
        <taxon>Eukaryota</taxon>
        <taxon>Metazoa</taxon>
        <taxon>Spiralia</taxon>
        <taxon>Lophotrochozoa</taxon>
        <taxon>Mollusca</taxon>
        <taxon>Bivalvia</taxon>
        <taxon>Autobranchia</taxon>
        <taxon>Heteroconchia</taxon>
        <taxon>Euheterodonta</taxon>
        <taxon>Imparidentia</taxon>
        <taxon>Neoheterodontei</taxon>
        <taxon>Myida</taxon>
        <taxon>Myoidea</taxon>
        <taxon>Myidae</taxon>
        <taxon>Mya</taxon>
    </lineage>
</organism>
<dbReference type="Gene3D" id="3.30.540.10">
    <property type="entry name" value="Fructose-1,6-Bisphosphatase, subunit A, domain 1"/>
    <property type="match status" value="1"/>
</dbReference>
<keyword evidence="11 14" id="KW-1133">Transmembrane helix</keyword>
<comment type="catalytic activity">
    <reaction evidence="1">
        <text>a myo-inositol phosphate + H2O = myo-inositol + phosphate</text>
        <dbReference type="Rhea" id="RHEA:24056"/>
        <dbReference type="ChEBI" id="CHEBI:15377"/>
        <dbReference type="ChEBI" id="CHEBI:17268"/>
        <dbReference type="ChEBI" id="CHEBI:43474"/>
        <dbReference type="ChEBI" id="CHEBI:84139"/>
        <dbReference type="EC" id="3.1.3.25"/>
    </reaction>
</comment>
<dbReference type="PANTHER" id="PTHR43028">
    <property type="entry name" value="3'(2'),5'-BISPHOSPHATE NUCLEOTIDASE 1"/>
    <property type="match status" value="1"/>
</dbReference>
<evidence type="ECO:0000256" key="9">
    <source>
        <dbReference type="ARBA" id="ARBA00022801"/>
    </source>
</evidence>
<feature type="transmembrane region" description="Helical" evidence="14">
    <location>
        <begin position="12"/>
        <end position="34"/>
    </location>
</feature>
<keyword evidence="7 14" id="KW-0812">Transmembrane</keyword>
<protein>
    <recommendedName>
        <fullName evidence="6">inositol-phosphate phosphatase</fullName>
        <ecNumber evidence="6">3.1.3.25</ecNumber>
    </recommendedName>
    <alternativeName>
        <fullName evidence="13">Myo-inositol monophosphatase A3</fullName>
    </alternativeName>
</protein>
<evidence type="ECO:0000256" key="5">
    <source>
        <dbReference type="ARBA" id="ARBA00009759"/>
    </source>
</evidence>
<keyword evidence="9" id="KW-0378">Hydrolase</keyword>
<evidence type="ECO:0000256" key="12">
    <source>
        <dbReference type="ARBA" id="ARBA00023136"/>
    </source>
</evidence>
<comment type="subcellular location">
    <subcellularLocation>
        <location evidence="3">Membrane</location>
        <topology evidence="3">Single-pass membrane protein</topology>
    </subcellularLocation>
</comment>
<dbReference type="Gene3D" id="3.40.190.80">
    <property type="match status" value="1"/>
</dbReference>
<evidence type="ECO:0000256" key="10">
    <source>
        <dbReference type="ARBA" id="ARBA00022842"/>
    </source>
</evidence>
<reference evidence="15" key="1">
    <citation type="submission" date="2022-11" db="EMBL/GenBank/DDBJ databases">
        <title>Centuries of genome instability and evolution in soft-shell clam transmissible cancer (bioRxiv).</title>
        <authorList>
            <person name="Hart S.F.M."/>
            <person name="Yonemitsu M.A."/>
            <person name="Giersch R.M."/>
            <person name="Beal B.F."/>
            <person name="Arriagada G."/>
            <person name="Davis B.W."/>
            <person name="Ostrander E.A."/>
            <person name="Goff S.P."/>
            <person name="Metzger M.J."/>
        </authorList>
    </citation>
    <scope>NUCLEOTIDE SEQUENCE</scope>
    <source>
        <strain evidence="15">MELC-2E11</strain>
        <tissue evidence="15">Siphon/mantle</tissue>
    </source>
</reference>
<dbReference type="Proteomes" id="UP001164746">
    <property type="component" value="Chromosome 13"/>
</dbReference>
<dbReference type="EC" id="3.1.3.25" evidence="6"/>
<evidence type="ECO:0000256" key="2">
    <source>
        <dbReference type="ARBA" id="ARBA00001946"/>
    </source>
</evidence>
<evidence type="ECO:0000256" key="11">
    <source>
        <dbReference type="ARBA" id="ARBA00022989"/>
    </source>
</evidence>
<evidence type="ECO:0000256" key="7">
    <source>
        <dbReference type="ARBA" id="ARBA00022692"/>
    </source>
</evidence>
<evidence type="ECO:0000256" key="6">
    <source>
        <dbReference type="ARBA" id="ARBA00013106"/>
    </source>
</evidence>
<evidence type="ECO:0000256" key="8">
    <source>
        <dbReference type="ARBA" id="ARBA00022723"/>
    </source>
</evidence>
<evidence type="ECO:0000256" key="3">
    <source>
        <dbReference type="ARBA" id="ARBA00004167"/>
    </source>
</evidence>
<comment type="pathway">
    <text evidence="4">Polyol metabolism; myo-inositol biosynthesis; myo-inositol from D-glucose 6-phosphate: step 2/2.</text>
</comment>
<accession>A0ABY7FKQ1</accession>
<evidence type="ECO:0000313" key="16">
    <source>
        <dbReference type="Proteomes" id="UP001164746"/>
    </source>
</evidence>
<dbReference type="PANTHER" id="PTHR43028:SF4">
    <property type="entry name" value="INOSITOL MONOPHOSPHATASE 3"/>
    <property type="match status" value="1"/>
</dbReference>
<gene>
    <name evidence="15" type="ORF">MAR_036386</name>
</gene>
<evidence type="ECO:0000256" key="14">
    <source>
        <dbReference type="SAM" id="Phobius"/>
    </source>
</evidence>
<feature type="non-terminal residue" evidence="15">
    <location>
        <position position="303"/>
    </location>
</feature>
<dbReference type="SUPFAM" id="SSF56655">
    <property type="entry name" value="Carbohydrate phosphatase"/>
    <property type="match status" value="1"/>
</dbReference>
<keyword evidence="8" id="KW-0479">Metal-binding</keyword>
<keyword evidence="10" id="KW-0460">Magnesium</keyword>
<dbReference type="Pfam" id="PF00459">
    <property type="entry name" value="Inositol_P"/>
    <property type="match status" value="2"/>
</dbReference>
<sequence>MAPSNVRLNPLGGAIFISVVLLVFFYVFGFPTMFPEERVSMRELLSASIVLARRGGDRVLAIRRDDTLDTKKKGETKEGANEYVSQGDMKSHEQIYYGLKKLFPKMNVVSEEHEKKPPSFSSIPDVDLHLQEVLAGVQEDQSIPISQITVWIDPLDATQEWVGHAALCDHDAWAWVGHGKSGNLQNGAPSSVGEKRIIVSRSHAGTVKEAAQESLSDVKITPAGGAGYKTLEVVKGNQDAYIHTTLIKKWDICAGNAIIKALNGKMTTLNGGNIDYSQGHVPKNEGGLLATLYGHDLYLNKLG</sequence>
<evidence type="ECO:0000256" key="1">
    <source>
        <dbReference type="ARBA" id="ARBA00001033"/>
    </source>
</evidence>
<keyword evidence="16" id="KW-1185">Reference proteome</keyword>
<dbReference type="EMBL" id="CP111024">
    <property type="protein sequence ID" value="WAR22717.1"/>
    <property type="molecule type" value="Genomic_DNA"/>
</dbReference>
<name>A0ABY7FKQ1_MYAAR</name>
<evidence type="ECO:0000256" key="13">
    <source>
        <dbReference type="ARBA" id="ARBA00042119"/>
    </source>
</evidence>
<comment type="similarity">
    <text evidence="5">Belongs to the inositol monophosphatase superfamily.</text>
</comment>
<dbReference type="InterPro" id="IPR000760">
    <property type="entry name" value="Inositol_monophosphatase-like"/>
</dbReference>
<proteinExistence type="inferred from homology"/>
<evidence type="ECO:0000313" key="15">
    <source>
        <dbReference type="EMBL" id="WAR22717.1"/>
    </source>
</evidence>
<keyword evidence="12 14" id="KW-0472">Membrane</keyword>